<evidence type="ECO:0000313" key="10">
    <source>
        <dbReference type="EMBL" id="MDO5968652.1"/>
    </source>
</evidence>
<dbReference type="SUPFAM" id="SSF55785">
    <property type="entry name" value="PYP-like sensor domain (PAS domain)"/>
    <property type="match status" value="2"/>
</dbReference>
<dbReference type="Gene3D" id="3.30.565.10">
    <property type="entry name" value="Histidine kinase-like ATPase, C-terminal domain"/>
    <property type="match status" value="1"/>
</dbReference>
<gene>
    <name evidence="10" type="ORF">Q4Q35_02420</name>
</gene>
<dbReference type="InterPro" id="IPR000700">
    <property type="entry name" value="PAS-assoc_C"/>
</dbReference>
<dbReference type="SUPFAM" id="SSF55874">
    <property type="entry name" value="ATPase domain of HSP90 chaperone/DNA topoisomerase II/histidine kinase"/>
    <property type="match status" value="1"/>
</dbReference>
<name>A0ABT8W6G1_9FLAO</name>
<evidence type="ECO:0000256" key="1">
    <source>
        <dbReference type="ARBA" id="ARBA00000085"/>
    </source>
</evidence>
<dbReference type="InterPro" id="IPR003661">
    <property type="entry name" value="HisK_dim/P_dom"/>
</dbReference>
<dbReference type="InterPro" id="IPR003018">
    <property type="entry name" value="GAF"/>
</dbReference>
<evidence type="ECO:0000256" key="5">
    <source>
        <dbReference type="ARBA" id="ARBA00022777"/>
    </source>
</evidence>
<dbReference type="InterPro" id="IPR003594">
    <property type="entry name" value="HATPase_dom"/>
</dbReference>
<dbReference type="SMART" id="SM00086">
    <property type="entry name" value="PAC"/>
    <property type="match status" value="2"/>
</dbReference>
<comment type="caution">
    <text evidence="10">The sequence shown here is derived from an EMBL/GenBank/DDBJ whole genome shotgun (WGS) entry which is preliminary data.</text>
</comment>
<dbReference type="CDD" id="cd00082">
    <property type="entry name" value="HisKA"/>
    <property type="match status" value="1"/>
</dbReference>
<dbReference type="NCBIfam" id="TIGR00229">
    <property type="entry name" value="sensory_box"/>
    <property type="match status" value="2"/>
</dbReference>
<keyword evidence="6" id="KW-0175">Coiled coil</keyword>
<sequence length="700" mass="79598">MIKSGINIIERALAREKAARKQAEKILEDKSLQLYNLTEELKGANGQLEQLLEEKTSELEGVFENINDAYIIIDLNGNALKMNDIAIDLFEYDLNKERFNIVDVIYKPDAKYAFKSFGKLQEKGVFTDYTARIITKTKVVKWVHINASVIYNKLKMPVGAQGIIRDITESKRTAELIEEQKKELDVIVENSSLGIVLIKDDNIVRTNEAIQKLLGYTEEELSKLTIKDISFKEDFSESKAYLKKMNSGEIEDFAISKRYKKKDGSVLWTKTNVNAVRYKSGKIRFHVALIEDVTSERENSLIIDMINDVAKAILGKMDIHELALEITNKIAKYLNTDRCSIYLVDQKSDILEQIATYGKKTNNNNKVTFSKGEGVVGSVAKTGKAEIVNNTELDDRYVVKDKKGLSKIAVPIISDGHVIGVIDSEYNKKNYYSKEHLHTLHSIANLVVMQLKSAINLRERQKAESRNKDLLNELEKSNEELQEYAHIVSHDLKSPLRSINALVSWIKEDTKGKLDETSLQNFELIESTLEKMEQLISDVLLYSSVGADTNEEQTTDLNVLLEDLKQILFVPEHITVKILNPLPTVYGDKVKLQQLFQNLISNAVKFNDKEKGLIEIDVIEQKSYYQFSIKDNGIGIEKEYHDKIFKIFQSLNVNKESTGVGLSIVKKIVDLYQGSIWVDSVPGKETTFYFTLYKSKTGTK</sequence>
<dbReference type="PANTHER" id="PTHR43304">
    <property type="entry name" value="PHYTOCHROME-LIKE PROTEIN CPH1"/>
    <property type="match status" value="1"/>
</dbReference>
<dbReference type="InterPro" id="IPR036890">
    <property type="entry name" value="HATPase_C_sf"/>
</dbReference>
<dbReference type="InterPro" id="IPR000014">
    <property type="entry name" value="PAS"/>
</dbReference>
<dbReference type="EC" id="2.7.13.3" evidence="2"/>
<evidence type="ECO:0000256" key="2">
    <source>
        <dbReference type="ARBA" id="ARBA00012438"/>
    </source>
</evidence>
<dbReference type="Gene3D" id="3.30.450.20">
    <property type="entry name" value="PAS domain"/>
    <property type="match status" value="2"/>
</dbReference>
<dbReference type="SMART" id="SM00388">
    <property type="entry name" value="HisKA"/>
    <property type="match status" value="1"/>
</dbReference>
<dbReference type="PANTHER" id="PTHR43304:SF1">
    <property type="entry name" value="PAC DOMAIN-CONTAINING PROTEIN"/>
    <property type="match status" value="1"/>
</dbReference>
<dbReference type="PROSITE" id="PS50109">
    <property type="entry name" value="HIS_KIN"/>
    <property type="match status" value="1"/>
</dbReference>
<evidence type="ECO:0000259" key="8">
    <source>
        <dbReference type="PROSITE" id="PS50112"/>
    </source>
</evidence>
<feature type="domain" description="Histidine kinase" evidence="7">
    <location>
        <begin position="487"/>
        <end position="696"/>
    </location>
</feature>
<dbReference type="SUPFAM" id="SSF47384">
    <property type="entry name" value="Homodimeric domain of signal transducing histidine kinase"/>
    <property type="match status" value="1"/>
</dbReference>
<dbReference type="InterPro" id="IPR052162">
    <property type="entry name" value="Sensor_kinase/Photoreceptor"/>
</dbReference>
<dbReference type="PRINTS" id="PR00344">
    <property type="entry name" value="BCTRLSENSOR"/>
</dbReference>
<keyword evidence="11" id="KW-1185">Reference proteome</keyword>
<keyword evidence="4" id="KW-0808">Transferase</keyword>
<dbReference type="CDD" id="cd00130">
    <property type="entry name" value="PAS"/>
    <property type="match status" value="2"/>
</dbReference>
<dbReference type="InterPro" id="IPR035965">
    <property type="entry name" value="PAS-like_dom_sf"/>
</dbReference>
<evidence type="ECO:0000256" key="6">
    <source>
        <dbReference type="SAM" id="Coils"/>
    </source>
</evidence>
<dbReference type="PROSITE" id="PS50113">
    <property type="entry name" value="PAC"/>
    <property type="match status" value="2"/>
</dbReference>
<dbReference type="Pfam" id="PF02518">
    <property type="entry name" value="HATPase_c"/>
    <property type="match status" value="1"/>
</dbReference>
<keyword evidence="3" id="KW-0597">Phosphoprotein</keyword>
<dbReference type="RefSeq" id="WP_303276329.1">
    <property type="nucleotide sequence ID" value="NZ_JAUOEK010000045.1"/>
</dbReference>
<organism evidence="10 11">
    <name type="scientific">Flavivirga aquimarina</name>
    <dbReference type="NCBI Taxonomy" id="2027862"/>
    <lineage>
        <taxon>Bacteria</taxon>
        <taxon>Pseudomonadati</taxon>
        <taxon>Bacteroidota</taxon>
        <taxon>Flavobacteriia</taxon>
        <taxon>Flavobacteriales</taxon>
        <taxon>Flavobacteriaceae</taxon>
        <taxon>Flavivirga</taxon>
    </lineage>
</organism>
<dbReference type="InterPro" id="IPR036097">
    <property type="entry name" value="HisK_dim/P_sf"/>
</dbReference>
<evidence type="ECO:0000313" key="11">
    <source>
        <dbReference type="Proteomes" id="UP001176883"/>
    </source>
</evidence>
<dbReference type="EMBL" id="JAUOEK010000045">
    <property type="protein sequence ID" value="MDO5968652.1"/>
    <property type="molecule type" value="Genomic_DNA"/>
</dbReference>
<reference evidence="10" key="1">
    <citation type="submission" date="2023-07" db="EMBL/GenBank/DDBJ databases">
        <title>Two novel species in the genus Flavivirga.</title>
        <authorList>
            <person name="Kwon K."/>
        </authorList>
    </citation>
    <scope>NUCLEOTIDE SEQUENCE</scope>
    <source>
        <strain evidence="10">KCTC 52353</strain>
    </source>
</reference>
<feature type="coiled-coil region" evidence="6">
    <location>
        <begin position="6"/>
        <end position="58"/>
    </location>
</feature>
<keyword evidence="5" id="KW-0418">Kinase</keyword>
<dbReference type="PROSITE" id="PS50112">
    <property type="entry name" value="PAS"/>
    <property type="match status" value="1"/>
</dbReference>
<evidence type="ECO:0000256" key="4">
    <source>
        <dbReference type="ARBA" id="ARBA00022679"/>
    </source>
</evidence>
<dbReference type="Gene3D" id="1.10.287.130">
    <property type="match status" value="1"/>
</dbReference>
<feature type="domain" description="PAS" evidence="8">
    <location>
        <begin position="200"/>
        <end position="249"/>
    </location>
</feature>
<dbReference type="SUPFAM" id="SSF55781">
    <property type="entry name" value="GAF domain-like"/>
    <property type="match status" value="1"/>
</dbReference>
<dbReference type="Pfam" id="PF13185">
    <property type="entry name" value="GAF_2"/>
    <property type="match status" value="1"/>
</dbReference>
<feature type="coiled-coil region" evidence="6">
    <location>
        <begin position="460"/>
        <end position="487"/>
    </location>
</feature>
<dbReference type="Pfam" id="PF00512">
    <property type="entry name" value="HisKA"/>
    <property type="match status" value="1"/>
</dbReference>
<feature type="domain" description="PAC" evidence="9">
    <location>
        <begin position="127"/>
        <end position="179"/>
    </location>
</feature>
<comment type="catalytic activity">
    <reaction evidence="1">
        <text>ATP + protein L-histidine = ADP + protein N-phospho-L-histidine.</text>
        <dbReference type="EC" id="2.7.13.3"/>
    </reaction>
</comment>
<evidence type="ECO:0000259" key="9">
    <source>
        <dbReference type="PROSITE" id="PS50113"/>
    </source>
</evidence>
<dbReference type="InterPro" id="IPR004358">
    <property type="entry name" value="Sig_transdc_His_kin-like_C"/>
</dbReference>
<protein>
    <recommendedName>
        <fullName evidence="2">histidine kinase</fullName>
        <ecNumber evidence="2">2.7.13.3</ecNumber>
    </recommendedName>
</protein>
<evidence type="ECO:0000259" key="7">
    <source>
        <dbReference type="PROSITE" id="PS50109"/>
    </source>
</evidence>
<dbReference type="SMART" id="SM00387">
    <property type="entry name" value="HATPase_c"/>
    <property type="match status" value="1"/>
</dbReference>
<dbReference type="Pfam" id="PF13426">
    <property type="entry name" value="PAS_9"/>
    <property type="match status" value="2"/>
</dbReference>
<proteinExistence type="predicted"/>
<dbReference type="Gene3D" id="3.30.450.40">
    <property type="match status" value="1"/>
</dbReference>
<dbReference type="Proteomes" id="UP001176883">
    <property type="component" value="Unassembled WGS sequence"/>
</dbReference>
<accession>A0ABT8W6G1</accession>
<dbReference type="SMART" id="SM00065">
    <property type="entry name" value="GAF"/>
    <property type="match status" value="1"/>
</dbReference>
<evidence type="ECO:0000256" key="3">
    <source>
        <dbReference type="ARBA" id="ARBA00022553"/>
    </source>
</evidence>
<dbReference type="InterPro" id="IPR001610">
    <property type="entry name" value="PAC"/>
</dbReference>
<dbReference type="InterPro" id="IPR005467">
    <property type="entry name" value="His_kinase_dom"/>
</dbReference>
<dbReference type="InterPro" id="IPR029016">
    <property type="entry name" value="GAF-like_dom_sf"/>
</dbReference>
<feature type="domain" description="PAC" evidence="9">
    <location>
        <begin position="253"/>
        <end position="305"/>
    </location>
</feature>
<dbReference type="SMART" id="SM00091">
    <property type="entry name" value="PAS"/>
    <property type="match status" value="2"/>
</dbReference>